<keyword evidence="2" id="KW-1185">Reference proteome</keyword>
<protein>
    <submittedName>
        <fullName evidence="1">Uncharacterized protein</fullName>
    </submittedName>
</protein>
<organism evidence="1 2">
    <name type="scientific">Hypoxylon rubiginosum</name>
    <dbReference type="NCBI Taxonomy" id="110542"/>
    <lineage>
        <taxon>Eukaryota</taxon>
        <taxon>Fungi</taxon>
        <taxon>Dikarya</taxon>
        <taxon>Ascomycota</taxon>
        <taxon>Pezizomycotina</taxon>
        <taxon>Sordariomycetes</taxon>
        <taxon>Xylariomycetidae</taxon>
        <taxon>Xylariales</taxon>
        <taxon>Hypoxylaceae</taxon>
        <taxon>Hypoxylon</taxon>
    </lineage>
</organism>
<evidence type="ECO:0000313" key="1">
    <source>
        <dbReference type="EMBL" id="KAI4868940.1"/>
    </source>
</evidence>
<comment type="caution">
    <text evidence="1">The sequence shown here is derived from an EMBL/GenBank/DDBJ whole genome shotgun (WGS) entry which is preliminary data.</text>
</comment>
<proteinExistence type="predicted"/>
<dbReference type="Proteomes" id="UP001497700">
    <property type="component" value="Unassembled WGS sequence"/>
</dbReference>
<dbReference type="EMBL" id="MU393434">
    <property type="protein sequence ID" value="KAI4868940.1"/>
    <property type="molecule type" value="Genomic_DNA"/>
</dbReference>
<gene>
    <name evidence="1" type="ORF">F4820DRAFT_464999</name>
</gene>
<reference evidence="1 2" key="1">
    <citation type="journal article" date="2022" name="New Phytol.">
        <title>Ecological generalism drives hyperdiversity of secondary metabolite gene clusters in xylarialean endophytes.</title>
        <authorList>
            <person name="Franco M.E.E."/>
            <person name="Wisecaver J.H."/>
            <person name="Arnold A.E."/>
            <person name="Ju Y.M."/>
            <person name="Slot J.C."/>
            <person name="Ahrendt S."/>
            <person name="Moore L.P."/>
            <person name="Eastman K.E."/>
            <person name="Scott K."/>
            <person name="Konkel Z."/>
            <person name="Mondo S.J."/>
            <person name="Kuo A."/>
            <person name="Hayes R.D."/>
            <person name="Haridas S."/>
            <person name="Andreopoulos B."/>
            <person name="Riley R."/>
            <person name="LaButti K."/>
            <person name="Pangilinan J."/>
            <person name="Lipzen A."/>
            <person name="Amirebrahimi M."/>
            <person name="Yan J."/>
            <person name="Adam C."/>
            <person name="Keymanesh K."/>
            <person name="Ng V."/>
            <person name="Louie K."/>
            <person name="Northen T."/>
            <person name="Drula E."/>
            <person name="Henrissat B."/>
            <person name="Hsieh H.M."/>
            <person name="Youens-Clark K."/>
            <person name="Lutzoni F."/>
            <person name="Miadlikowska J."/>
            <person name="Eastwood D.C."/>
            <person name="Hamelin R.C."/>
            <person name="Grigoriev I.V."/>
            <person name="U'Ren J.M."/>
        </authorList>
    </citation>
    <scope>NUCLEOTIDE SEQUENCE [LARGE SCALE GENOMIC DNA]</scope>
    <source>
        <strain evidence="1 2">CBS 119005</strain>
    </source>
</reference>
<name>A0ACB9ZDP9_9PEZI</name>
<evidence type="ECO:0000313" key="2">
    <source>
        <dbReference type="Proteomes" id="UP001497700"/>
    </source>
</evidence>
<accession>A0ACB9ZDP9</accession>
<sequence length="171" mass="19311">MASPPGIKAAYVEFDFLEAFNFIEEKADLRVLGDAWSRSIADAVIACYSKETNLVPAYQFAFRFLDVLWGLVFGRSTGPSPWTEWRDKIPFGADKKAEVNVKYLHEMVESEISIAQYIVRGELNRFSPIKISASTAASSARPTKRSAPSYTESPPEEREYQEILEMIELSD</sequence>